<dbReference type="EMBL" id="NHYD01003050">
    <property type="protein sequence ID" value="PPQ83089.1"/>
    <property type="molecule type" value="Genomic_DNA"/>
</dbReference>
<dbReference type="AlphaFoldDB" id="A0A409WX81"/>
<feature type="transmembrane region" description="Helical" evidence="1">
    <location>
        <begin position="359"/>
        <end position="376"/>
    </location>
</feature>
<sequence>MSFTSSLPLHHHGQSGFTTTHRRDRSRFWAYPSDHLFYRSHPSIVPHWPPDLYDDILGTVQGANDDVVLEKKVNPGGRISINQRGALQRFTEMPIDILYEANAMSGSLARLLSVLCPVLIIVSITCSWILTRILQIFSYLHPMDVLNLSRTTKRLRSILLASHAGGVWRSALGSVRALPSCPSDMTEPQYASLAFDDWCQVGLMLTSFAVFVAIRLSISIVISCLAPNTEMISWLCRVRYCRNCMRKKCITEEELMYWIPEGVSIEKPDTIFPYTTLETNAYQRNDDESDHPLYFFPSAQKYVKELEDIAHTKHDDALSSWCIEKKKAQCKRITHAALFEFWNTHWAFRRSSRSFPSHLSEVALIVFLTTLLIYLWREKLFRVGVI</sequence>
<feature type="domain" description="F-box" evidence="2">
    <location>
        <begin position="133"/>
        <end position="159"/>
    </location>
</feature>
<keyword evidence="4" id="KW-1185">Reference proteome</keyword>
<dbReference type="InterPro" id="IPR036047">
    <property type="entry name" value="F-box-like_dom_sf"/>
</dbReference>
<protein>
    <recommendedName>
        <fullName evidence="2">F-box domain-containing protein</fullName>
    </recommendedName>
</protein>
<dbReference type="InParanoid" id="A0A409WX81"/>
<evidence type="ECO:0000313" key="3">
    <source>
        <dbReference type="EMBL" id="PPQ83089.1"/>
    </source>
</evidence>
<evidence type="ECO:0000259" key="2">
    <source>
        <dbReference type="Pfam" id="PF00646"/>
    </source>
</evidence>
<evidence type="ECO:0000256" key="1">
    <source>
        <dbReference type="SAM" id="Phobius"/>
    </source>
</evidence>
<dbReference type="InterPro" id="IPR001810">
    <property type="entry name" value="F-box_dom"/>
</dbReference>
<keyword evidence="1" id="KW-0812">Transmembrane</keyword>
<evidence type="ECO:0000313" key="4">
    <source>
        <dbReference type="Proteomes" id="UP000283269"/>
    </source>
</evidence>
<dbReference type="SUPFAM" id="SSF81383">
    <property type="entry name" value="F-box domain"/>
    <property type="match status" value="1"/>
</dbReference>
<proteinExistence type="predicted"/>
<comment type="caution">
    <text evidence="3">The sequence shown here is derived from an EMBL/GenBank/DDBJ whole genome shotgun (WGS) entry which is preliminary data.</text>
</comment>
<organism evidence="3 4">
    <name type="scientific">Psilocybe cyanescens</name>
    <dbReference type="NCBI Taxonomy" id="93625"/>
    <lineage>
        <taxon>Eukaryota</taxon>
        <taxon>Fungi</taxon>
        <taxon>Dikarya</taxon>
        <taxon>Basidiomycota</taxon>
        <taxon>Agaricomycotina</taxon>
        <taxon>Agaricomycetes</taxon>
        <taxon>Agaricomycetidae</taxon>
        <taxon>Agaricales</taxon>
        <taxon>Agaricineae</taxon>
        <taxon>Strophariaceae</taxon>
        <taxon>Psilocybe</taxon>
    </lineage>
</organism>
<feature type="transmembrane region" description="Helical" evidence="1">
    <location>
        <begin position="201"/>
        <end position="225"/>
    </location>
</feature>
<name>A0A409WX81_PSICY</name>
<keyword evidence="1" id="KW-1133">Transmembrane helix</keyword>
<dbReference type="CDD" id="cd09917">
    <property type="entry name" value="F-box_SF"/>
    <property type="match status" value="1"/>
</dbReference>
<dbReference type="Pfam" id="PF00646">
    <property type="entry name" value="F-box"/>
    <property type="match status" value="1"/>
</dbReference>
<dbReference type="Proteomes" id="UP000283269">
    <property type="component" value="Unassembled WGS sequence"/>
</dbReference>
<accession>A0A409WX81</accession>
<dbReference type="OrthoDB" id="2322499at2759"/>
<gene>
    <name evidence="3" type="ORF">CVT25_003793</name>
</gene>
<reference evidence="3 4" key="1">
    <citation type="journal article" date="2018" name="Evol. Lett.">
        <title>Horizontal gene cluster transfer increased hallucinogenic mushroom diversity.</title>
        <authorList>
            <person name="Reynolds H.T."/>
            <person name="Vijayakumar V."/>
            <person name="Gluck-Thaler E."/>
            <person name="Korotkin H.B."/>
            <person name="Matheny P.B."/>
            <person name="Slot J.C."/>
        </authorList>
    </citation>
    <scope>NUCLEOTIDE SEQUENCE [LARGE SCALE GENOMIC DNA]</scope>
    <source>
        <strain evidence="3 4">2631</strain>
    </source>
</reference>
<keyword evidence="1" id="KW-0472">Membrane</keyword>
<feature type="transmembrane region" description="Helical" evidence="1">
    <location>
        <begin position="108"/>
        <end position="130"/>
    </location>
</feature>